<gene>
    <name evidence="2" type="ORF">NB037_16090</name>
</gene>
<protein>
    <submittedName>
        <fullName evidence="2">Uncharacterized protein</fullName>
    </submittedName>
</protein>
<feature type="transmembrane region" description="Helical" evidence="1">
    <location>
        <begin position="61"/>
        <end position="80"/>
    </location>
</feature>
<organism evidence="2 3">
    <name type="scientific">Rathayibacter rubneri</name>
    <dbReference type="NCBI Taxonomy" id="2950106"/>
    <lineage>
        <taxon>Bacteria</taxon>
        <taxon>Bacillati</taxon>
        <taxon>Actinomycetota</taxon>
        <taxon>Actinomycetes</taxon>
        <taxon>Micrococcales</taxon>
        <taxon>Microbacteriaceae</taxon>
        <taxon>Rathayibacter</taxon>
    </lineage>
</organism>
<dbReference type="RefSeq" id="WP_251947532.1">
    <property type="nucleotide sequence ID" value="NZ_JAMRYM010000095.1"/>
</dbReference>
<keyword evidence="1" id="KW-1133">Transmembrane helix</keyword>
<dbReference type="EMBL" id="JAMRYM010000095">
    <property type="protein sequence ID" value="MCM6763937.1"/>
    <property type="molecule type" value="Genomic_DNA"/>
</dbReference>
<keyword evidence="3" id="KW-1185">Reference proteome</keyword>
<dbReference type="Proteomes" id="UP001155240">
    <property type="component" value="Unassembled WGS sequence"/>
</dbReference>
<sequence>MSSTETTPLPGALTPKRPRIRLGAIVWGLFAAAVAVGLLIVSGDERLRSELVDAALTLSPGAITAVVVAALGGLALLIGLERVLDRR</sequence>
<accession>A0A9X2DZ82</accession>
<feature type="transmembrane region" description="Helical" evidence="1">
    <location>
        <begin position="20"/>
        <end position="41"/>
    </location>
</feature>
<evidence type="ECO:0000313" key="2">
    <source>
        <dbReference type="EMBL" id="MCM6763937.1"/>
    </source>
</evidence>
<keyword evidence="1" id="KW-0812">Transmembrane</keyword>
<evidence type="ECO:0000256" key="1">
    <source>
        <dbReference type="SAM" id="Phobius"/>
    </source>
</evidence>
<keyword evidence="1" id="KW-0472">Membrane</keyword>
<reference evidence="2" key="1">
    <citation type="submission" date="2022-06" db="EMBL/GenBank/DDBJ databases">
        <title>Whole genome shotgun sequencing (WGS) of Rathayibacter sp. ZW T2_19, isolated from stored onions (Allium cepa).</title>
        <authorList>
            <person name="Stoll D.A."/>
            <person name="Huch M."/>
        </authorList>
    </citation>
    <scope>NUCLEOTIDE SEQUENCE</scope>
    <source>
        <strain evidence="2">ZW T2_19</strain>
    </source>
</reference>
<name>A0A9X2DZ82_9MICO</name>
<dbReference type="AlphaFoldDB" id="A0A9X2DZ82"/>
<comment type="caution">
    <text evidence="2">The sequence shown here is derived from an EMBL/GenBank/DDBJ whole genome shotgun (WGS) entry which is preliminary data.</text>
</comment>
<proteinExistence type="predicted"/>
<evidence type="ECO:0000313" key="3">
    <source>
        <dbReference type="Proteomes" id="UP001155240"/>
    </source>
</evidence>